<dbReference type="InterPro" id="IPR036388">
    <property type="entry name" value="WH-like_DNA-bd_sf"/>
</dbReference>
<dbReference type="Pfam" id="PF00891">
    <property type="entry name" value="Methyltransf_2"/>
    <property type="match status" value="1"/>
</dbReference>
<evidence type="ECO:0000313" key="5">
    <source>
        <dbReference type="EMBL" id="KIV86844.1"/>
    </source>
</evidence>
<dbReference type="STRING" id="1016849.A0A0D1YZ57"/>
<dbReference type="InterPro" id="IPR001077">
    <property type="entry name" value="COMT_C"/>
</dbReference>
<feature type="domain" description="O-methyltransferase C-terminal" evidence="4">
    <location>
        <begin position="245"/>
        <end position="386"/>
    </location>
</feature>
<keyword evidence="1" id="KW-0489">Methyltransferase</keyword>
<protein>
    <recommendedName>
        <fullName evidence="4">O-methyltransferase C-terminal domain-containing protein</fullName>
    </recommendedName>
</protein>
<sequence>MAPPSLPSYLDPDVLPKLLENVNDHVQALSSGDLKARDAAIEACRTLASTLESPSEAFVRMTWVEPSHLSAMRVALGMGLFEQLAADNGAPKSSAQLAALCSADPRLVGKIVKVLAAVGTVREVDADSYVPSPLSLSMTRSIFSDSLSLMHDFCIPINLKTADFFAKNGYQYPADPLSAPAQFAHNVMGKTHIMQLYEEHGQAQRFGSMMATWMMGRPHWSDNSFYPVQERLVQGATGDHDSVFLVDVGGSTGHDLSAFLALHPLGTFPGHLVVQDRAEVIDTIPKGSLSAGIQPMAHDFFTPQPVQGARTYFLHNIIHDWDDDKSRQILKNLAAAMKKGYSKLLLWEYVLPAKNSPPTLSALDWEMMSFWAASERSDGHWRSLLEDPEIGLKVNGFWNYSQYDQTVIEAELA</sequence>
<dbReference type="HOGENOM" id="CLU_005533_5_0_1"/>
<organism evidence="5 6">
    <name type="scientific">Exophiala sideris</name>
    <dbReference type="NCBI Taxonomy" id="1016849"/>
    <lineage>
        <taxon>Eukaryota</taxon>
        <taxon>Fungi</taxon>
        <taxon>Dikarya</taxon>
        <taxon>Ascomycota</taxon>
        <taxon>Pezizomycotina</taxon>
        <taxon>Eurotiomycetes</taxon>
        <taxon>Chaetothyriomycetidae</taxon>
        <taxon>Chaetothyriales</taxon>
        <taxon>Herpotrichiellaceae</taxon>
        <taxon>Exophiala</taxon>
    </lineage>
</organism>
<evidence type="ECO:0000259" key="4">
    <source>
        <dbReference type="Pfam" id="PF00891"/>
    </source>
</evidence>
<dbReference type="GO" id="GO:0032259">
    <property type="term" value="P:methylation"/>
    <property type="evidence" value="ECO:0007669"/>
    <property type="project" value="UniProtKB-KW"/>
</dbReference>
<dbReference type="EMBL" id="KN846951">
    <property type="protein sequence ID" value="KIV86844.1"/>
    <property type="molecule type" value="Genomic_DNA"/>
</dbReference>
<dbReference type="Gene3D" id="1.10.10.10">
    <property type="entry name" value="Winged helix-like DNA-binding domain superfamily/Winged helix DNA-binding domain"/>
    <property type="match status" value="1"/>
</dbReference>
<dbReference type="SUPFAM" id="SSF46785">
    <property type="entry name" value="Winged helix' DNA-binding domain"/>
    <property type="match status" value="1"/>
</dbReference>
<name>A0A0D1YZ57_9EURO</name>
<evidence type="ECO:0000313" key="6">
    <source>
        <dbReference type="Proteomes" id="UP000053599"/>
    </source>
</evidence>
<keyword evidence="2" id="KW-0808">Transferase</keyword>
<dbReference type="SUPFAM" id="SSF53335">
    <property type="entry name" value="S-adenosyl-L-methionine-dependent methyltransferases"/>
    <property type="match status" value="1"/>
</dbReference>
<dbReference type="OrthoDB" id="1535081at2759"/>
<dbReference type="Gene3D" id="3.40.50.150">
    <property type="entry name" value="Vaccinia Virus protein VP39"/>
    <property type="match status" value="1"/>
</dbReference>
<dbReference type="GO" id="GO:0008171">
    <property type="term" value="F:O-methyltransferase activity"/>
    <property type="evidence" value="ECO:0007669"/>
    <property type="project" value="InterPro"/>
</dbReference>
<dbReference type="InterPro" id="IPR029063">
    <property type="entry name" value="SAM-dependent_MTases_sf"/>
</dbReference>
<evidence type="ECO:0000256" key="2">
    <source>
        <dbReference type="ARBA" id="ARBA00022679"/>
    </source>
</evidence>
<dbReference type="PROSITE" id="PS51683">
    <property type="entry name" value="SAM_OMT_II"/>
    <property type="match status" value="1"/>
</dbReference>
<dbReference type="InterPro" id="IPR036390">
    <property type="entry name" value="WH_DNA-bd_sf"/>
</dbReference>
<dbReference type="PANTHER" id="PTHR43712:SF1">
    <property type="entry name" value="HYPOTHETICAL O-METHYLTRANSFERASE (EUROFUNG)-RELATED"/>
    <property type="match status" value="1"/>
</dbReference>
<gene>
    <name evidence="5" type="ORF">PV11_02428</name>
</gene>
<dbReference type="InterPro" id="IPR016461">
    <property type="entry name" value="COMT-like"/>
</dbReference>
<accession>A0A0D1YZ57</accession>
<keyword evidence="3" id="KW-0949">S-adenosyl-L-methionine</keyword>
<dbReference type="AlphaFoldDB" id="A0A0D1YZ57"/>
<evidence type="ECO:0000256" key="1">
    <source>
        <dbReference type="ARBA" id="ARBA00022603"/>
    </source>
</evidence>
<proteinExistence type="predicted"/>
<dbReference type="PANTHER" id="PTHR43712">
    <property type="entry name" value="PUTATIVE (AFU_ORTHOLOGUE AFUA_4G14580)-RELATED"/>
    <property type="match status" value="1"/>
</dbReference>
<evidence type="ECO:0000256" key="3">
    <source>
        <dbReference type="ARBA" id="ARBA00022691"/>
    </source>
</evidence>
<reference evidence="5 6" key="1">
    <citation type="submission" date="2015-01" db="EMBL/GenBank/DDBJ databases">
        <title>The Genome Sequence of Exophiala sideris CBS121828.</title>
        <authorList>
            <consortium name="The Broad Institute Genomics Platform"/>
            <person name="Cuomo C."/>
            <person name="de Hoog S."/>
            <person name="Gorbushina A."/>
            <person name="Stielow B."/>
            <person name="Teixiera M."/>
            <person name="Abouelleil A."/>
            <person name="Chapman S.B."/>
            <person name="Priest M."/>
            <person name="Young S.K."/>
            <person name="Wortman J."/>
            <person name="Nusbaum C."/>
            <person name="Birren B."/>
        </authorList>
    </citation>
    <scope>NUCLEOTIDE SEQUENCE [LARGE SCALE GENOMIC DNA]</scope>
    <source>
        <strain evidence="5 6">CBS 121828</strain>
    </source>
</reference>
<dbReference type="Proteomes" id="UP000053599">
    <property type="component" value="Unassembled WGS sequence"/>
</dbReference>